<reference evidence="1" key="2">
    <citation type="submission" date="2022-09" db="EMBL/GenBank/DDBJ databases">
        <title>Aerococcus urinae taxonomy study.</title>
        <authorList>
            <person name="Christensen J."/>
            <person name="Senneby E."/>
        </authorList>
    </citation>
    <scope>NUCLEOTIDE SEQUENCE</scope>
    <source>
        <strain evidence="1">LUND-41-B12</strain>
    </source>
</reference>
<reference evidence="2 3" key="1">
    <citation type="journal article" date="2020" name="J. Bacteriol.">
        <title>Aerococcus urinae Isolated from Women with Lower Urinary Tract Symptoms: In Vitro Aggregation and Genome Analysis.</title>
        <authorList>
            <person name="Hilt E.E."/>
            <person name="Putonti C."/>
            <person name="Thomas-White K."/>
            <person name="Lewis A.L."/>
            <person name="Visick K.L."/>
            <person name="Gilbert N.M."/>
            <person name="Wolfe A.J."/>
        </authorList>
    </citation>
    <scope>NUCLEOTIDE SEQUENCE [LARGE SCALE GENOMIC DNA]</scope>
    <source>
        <strain evidence="2 3">UMB1016</strain>
    </source>
</reference>
<accession>A0A1E9PMS2</accession>
<accession>A0A9Q4DEH5</accession>
<organism evidence="1 4">
    <name type="scientific">Aerococcus mictus</name>
    <dbReference type="NCBI Taxonomy" id="2976810"/>
    <lineage>
        <taxon>Bacteria</taxon>
        <taxon>Bacillati</taxon>
        <taxon>Bacillota</taxon>
        <taxon>Bacilli</taxon>
        <taxon>Lactobacillales</taxon>
        <taxon>Aerococcaceae</taxon>
        <taxon>Aerococcus</taxon>
    </lineage>
</organism>
<dbReference type="EMBL" id="JAOTMY010000006">
    <property type="protein sequence ID" value="MCY3088222.1"/>
    <property type="molecule type" value="Genomic_DNA"/>
</dbReference>
<dbReference type="AlphaFoldDB" id="A0A1E9PMS2"/>
<evidence type="ECO:0000313" key="2">
    <source>
        <dbReference type="EMBL" id="WWC54567.1"/>
    </source>
</evidence>
<reference evidence="2" key="3">
    <citation type="submission" date="2024-02" db="EMBL/GenBank/DDBJ databases">
        <authorList>
            <person name="Choi B."/>
        </authorList>
    </citation>
    <scope>NUCLEOTIDE SEQUENCE</scope>
    <source>
        <strain evidence="2">UMB1016</strain>
    </source>
</reference>
<keyword evidence="3" id="KW-1185">Reference proteome</keyword>
<evidence type="ECO:0000313" key="3">
    <source>
        <dbReference type="Proteomes" id="UP000250354"/>
    </source>
</evidence>
<proteinExistence type="predicted"/>
<dbReference type="Proteomes" id="UP000250354">
    <property type="component" value="Chromosome"/>
</dbReference>
<dbReference type="EMBL" id="CP145132">
    <property type="protein sequence ID" value="WWC54567.1"/>
    <property type="molecule type" value="Genomic_DNA"/>
</dbReference>
<dbReference type="Proteomes" id="UP001069047">
    <property type="component" value="Unassembled WGS sequence"/>
</dbReference>
<dbReference type="GeneID" id="86859159"/>
<dbReference type="RefSeq" id="WP_013670138.1">
    <property type="nucleotide sequence ID" value="NZ_CAJHLJ010000011.1"/>
</dbReference>
<sequence length="146" mass="16570">MLKGADNFRKLEDQLEENGIIENFEKENGPILGRVMIDLGEIPNNLRSEVLKNHTEEEIYVFDCSFDFYDILIGMAIDKDTFEPVSKIWFTEQAENAEHPDEVWIKFFVEMLAENILSVIKAGEGFGIPVCILVNDDSELVAVPSA</sequence>
<gene>
    <name evidence="2" type="ORF">DBT44_0009335</name>
    <name evidence="1" type="ORF">ODY61_08885</name>
</gene>
<name>A0A1E9PMS2_9LACT</name>
<evidence type="ECO:0000313" key="1">
    <source>
        <dbReference type="EMBL" id="MCY3088222.1"/>
    </source>
</evidence>
<evidence type="ECO:0000313" key="4">
    <source>
        <dbReference type="Proteomes" id="UP001069047"/>
    </source>
</evidence>
<protein>
    <submittedName>
        <fullName evidence="1">Uncharacterized protein</fullName>
    </submittedName>
</protein>